<evidence type="ECO:0000313" key="3">
    <source>
        <dbReference type="Proteomes" id="UP000613580"/>
    </source>
</evidence>
<gene>
    <name evidence="2" type="ORF">HMN09_00724500</name>
</gene>
<sequence length="163" mass="17459">MRMREHGEQEDDGAEERAVKGDAFLRVIYPILSYPAQTTIALKVAADGLSIPHRLVAIYNANAPEISSLEGSGQPAPSAVQRQPWPGHPRQSISSCEATYAARYNPSSFNGAGERIVGQGRDECQLGEGGKLGNGGMNRRQPTHRLGGYAGCASLLGSEIRRV</sequence>
<protein>
    <submittedName>
        <fullName evidence="2">Uncharacterized protein</fullName>
    </submittedName>
</protein>
<dbReference type="EMBL" id="JACAZE010000009">
    <property type="protein sequence ID" value="KAF7305712.1"/>
    <property type="molecule type" value="Genomic_DNA"/>
</dbReference>
<feature type="region of interest" description="Disordered" evidence="1">
    <location>
        <begin position="68"/>
        <end position="92"/>
    </location>
</feature>
<proteinExistence type="predicted"/>
<keyword evidence="3" id="KW-1185">Reference proteome</keyword>
<reference evidence="2" key="1">
    <citation type="submission" date="2020-05" db="EMBL/GenBank/DDBJ databases">
        <title>Mycena genomes resolve the evolution of fungal bioluminescence.</title>
        <authorList>
            <person name="Tsai I.J."/>
        </authorList>
    </citation>
    <scope>NUCLEOTIDE SEQUENCE</scope>
    <source>
        <strain evidence="2">110903Hualien_Pintung</strain>
    </source>
</reference>
<dbReference type="Proteomes" id="UP000613580">
    <property type="component" value="Unassembled WGS sequence"/>
</dbReference>
<evidence type="ECO:0000256" key="1">
    <source>
        <dbReference type="SAM" id="MobiDB-lite"/>
    </source>
</evidence>
<comment type="caution">
    <text evidence="2">The sequence shown here is derived from an EMBL/GenBank/DDBJ whole genome shotgun (WGS) entry which is preliminary data.</text>
</comment>
<dbReference type="AlphaFoldDB" id="A0A8H6SWN8"/>
<organism evidence="2 3">
    <name type="scientific">Mycena chlorophos</name>
    <name type="common">Agaric fungus</name>
    <name type="synonym">Agaricus chlorophos</name>
    <dbReference type="NCBI Taxonomy" id="658473"/>
    <lineage>
        <taxon>Eukaryota</taxon>
        <taxon>Fungi</taxon>
        <taxon>Dikarya</taxon>
        <taxon>Basidiomycota</taxon>
        <taxon>Agaricomycotina</taxon>
        <taxon>Agaricomycetes</taxon>
        <taxon>Agaricomycetidae</taxon>
        <taxon>Agaricales</taxon>
        <taxon>Marasmiineae</taxon>
        <taxon>Mycenaceae</taxon>
        <taxon>Mycena</taxon>
    </lineage>
</organism>
<evidence type="ECO:0000313" key="2">
    <source>
        <dbReference type="EMBL" id="KAF7305712.1"/>
    </source>
</evidence>
<accession>A0A8H6SWN8</accession>
<name>A0A8H6SWN8_MYCCL</name>